<organism evidence="1 2">
    <name type="scientific">Marasmius tenuissimus</name>
    <dbReference type="NCBI Taxonomy" id="585030"/>
    <lineage>
        <taxon>Eukaryota</taxon>
        <taxon>Fungi</taxon>
        <taxon>Dikarya</taxon>
        <taxon>Basidiomycota</taxon>
        <taxon>Agaricomycotina</taxon>
        <taxon>Agaricomycetes</taxon>
        <taxon>Agaricomycetidae</taxon>
        <taxon>Agaricales</taxon>
        <taxon>Marasmiineae</taxon>
        <taxon>Marasmiaceae</taxon>
        <taxon>Marasmius</taxon>
    </lineage>
</organism>
<accession>A0ABR2ZHN7</accession>
<reference evidence="1 2" key="1">
    <citation type="submission" date="2024-05" db="EMBL/GenBank/DDBJ databases">
        <title>A draft genome resource for the thread blight pathogen Marasmius tenuissimus strain MS-2.</title>
        <authorList>
            <person name="Yulfo-Soto G.E."/>
            <person name="Baruah I.K."/>
            <person name="Amoako-Attah I."/>
            <person name="Bukari Y."/>
            <person name="Meinhardt L.W."/>
            <person name="Bailey B.A."/>
            <person name="Cohen S.P."/>
        </authorList>
    </citation>
    <scope>NUCLEOTIDE SEQUENCE [LARGE SCALE GENOMIC DNA]</scope>
    <source>
        <strain evidence="1 2">MS-2</strain>
    </source>
</reference>
<comment type="caution">
    <text evidence="1">The sequence shown here is derived from an EMBL/GenBank/DDBJ whole genome shotgun (WGS) entry which is preliminary data.</text>
</comment>
<proteinExistence type="predicted"/>
<protein>
    <submittedName>
        <fullName evidence="1">Uncharacterized protein</fullName>
    </submittedName>
</protein>
<evidence type="ECO:0000313" key="2">
    <source>
        <dbReference type="Proteomes" id="UP001437256"/>
    </source>
</evidence>
<name>A0ABR2ZHN7_9AGAR</name>
<gene>
    <name evidence="1" type="ORF">AAF712_011992</name>
</gene>
<keyword evidence="2" id="KW-1185">Reference proteome</keyword>
<sequence>MTFVHLHSLTLTSASSPESIATLLDSATLPALRALRASPVVFERATSSIARLLRRSSCSLNTLALDGAADELLIDLLNVPEIHNLRVLSIGGPWNSVTGHYLGISDTVLTQFQVVKTEQSDIQAVQGLTVLLPHLEEMILTGPRRWTKRTLVDLLSSRRNVDQKQAFRLRKITLQMGDDDFDVEDESAARRLTMDASVYTEKYQTYALAMSALSICSICTDPSPGSSQESSGGTGDRMLRIRRRHFGVRAGGFQKHHESSLGLVPYGE</sequence>
<evidence type="ECO:0000313" key="1">
    <source>
        <dbReference type="EMBL" id="KAL0061172.1"/>
    </source>
</evidence>
<dbReference type="Proteomes" id="UP001437256">
    <property type="component" value="Unassembled WGS sequence"/>
</dbReference>
<dbReference type="EMBL" id="JBBXMP010000145">
    <property type="protein sequence ID" value="KAL0061172.1"/>
    <property type="molecule type" value="Genomic_DNA"/>
</dbReference>